<feature type="transmembrane region" description="Helical" evidence="1">
    <location>
        <begin position="245"/>
        <end position="262"/>
    </location>
</feature>
<name>A0A0G0WQG5_9BACT</name>
<evidence type="ECO:0000313" key="3">
    <source>
        <dbReference type="Proteomes" id="UP000034854"/>
    </source>
</evidence>
<dbReference type="AlphaFoldDB" id="A0A0G0WQG5"/>
<feature type="transmembrane region" description="Helical" evidence="1">
    <location>
        <begin position="308"/>
        <end position="325"/>
    </location>
</feature>
<feature type="transmembrane region" description="Helical" evidence="1">
    <location>
        <begin position="96"/>
        <end position="116"/>
    </location>
</feature>
<dbReference type="EMBL" id="LCAG01000011">
    <property type="protein sequence ID" value="KKR86700.1"/>
    <property type="molecule type" value="Genomic_DNA"/>
</dbReference>
<accession>A0A0G0WQG5</accession>
<feature type="transmembrane region" description="Helical" evidence="1">
    <location>
        <begin position="337"/>
        <end position="357"/>
    </location>
</feature>
<feature type="transmembrane region" description="Helical" evidence="1">
    <location>
        <begin position="363"/>
        <end position="382"/>
    </location>
</feature>
<protein>
    <recommendedName>
        <fullName evidence="4">Glycosyltransferase RgtA/B/C/D-like domain-containing protein</fullName>
    </recommendedName>
</protein>
<feature type="transmembrane region" description="Helical" evidence="1">
    <location>
        <begin position="211"/>
        <end position="239"/>
    </location>
</feature>
<feature type="transmembrane region" description="Helical" evidence="1">
    <location>
        <begin position="182"/>
        <end position="199"/>
    </location>
</feature>
<feature type="transmembrane region" description="Helical" evidence="1">
    <location>
        <begin position="125"/>
        <end position="146"/>
    </location>
</feature>
<evidence type="ECO:0000256" key="1">
    <source>
        <dbReference type="SAM" id="Phobius"/>
    </source>
</evidence>
<keyword evidence="1" id="KW-1133">Transmembrane helix</keyword>
<comment type="caution">
    <text evidence="2">The sequence shown here is derived from an EMBL/GenBank/DDBJ whole genome shotgun (WGS) entry which is preliminary data.</text>
</comment>
<sequence length="478" mass="54733">MVSEKRINIFIVTCCFIFSWWLFGKSFGYDNVKHAFRIARNEVGDFGLHLSIIRSISLGNNFPPQSPFFPGRPLSYHWGTDVFIGILERIGVPIDWAINGVSAVGMTILLWQIYVFSQILFRRKLIGLASIVLFLFPSTLTIVNYLRAPSNIWRLPDYIDKGPFDGSSISIYQTLNPYLNQRHLVVGLAIGLFVINYFLRKKPISSPKLILLGLLVGMLYKVHSLIAISTASIIFFQWLVFRKQWIVFFVMTLLVWVTIALFEGLPKPLISFYFGYLSTGNILAYWWMNMGLSLPFLLLGFYMVPKKARLVFLSFLPLFIIANTIQLSFRIEHNHSLINFFWIVVSTIVAFVLVKIFDRSKLVAVVLFGFLISSGILNLMAVKNDYQAYFDDGPQRIKKNTAPNAIFLTTRSLYDPAALAGRFTYVGPSYYLEVMGIDYQERAQFAADFYKNSQLFAQEARERGIDYYILPDGSIHAL</sequence>
<organism evidence="2 3">
    <name type="scientific">Candidatus Curtissbacteria bacterium GW2011_GWA1_41_11</name>
    <dbReference type="NCBI Taxonomy" id="1618409"/>
    <lineage>
        <taxon>Bacteria</taxon>
        <taxon>Candidatus Curtissiibacteriota</taxon>
    </lineage>
</organism>
<keyword evidence="1" id="KW-0812">Transmembrane</keyword>
<gene>
    <name evidence="2" type="ORF">UU34_C0011G0006</name>
</gene>
<evidence type="ECO:0008006" key="4">
    <source>
        <dbReference type="Google" id="ProtNLM"/>
    </source>
</evidence>
<dbReference type="Proteomes" id="UP000034854">
    <property type="component" value="Unassembled WGS sequence"/>
</dbReference>
<feature type="transmembrane region" description="Helical" evidence="1">
    <location>
        <begin position="7"/>
        <end position="23"/>
    </location>
</feature>
<evidence type="ECO:0000313" key="2">
    <source>
        <dbReference type="EMBL" id="KKR86700.1"/>
    </source>
</evidence>
<keyword evidence="1" id="KW-0472">Membrane</keyword>
<reference evidence="2 3" key="1">
    <citation type="journal article" date="2015" name="Nature">
        <title>rRNA introns, odd ribosomes, and small enigmatic genomes across a large radiation of phyla.</title>
        <authorList>
            <person name="Brown C.T."/>
            <person name="Hug L.A."/>
            <person name="Thomas B.C."/>
            <person name="Sharon I."/>
            <person name="Castelle C.J."/>
            <person name="Singh A."/>
            <person name="Wilkins M.J."/>
            <person name="Williams K.H."/>
            <person name="Banfield J.F."/>
        </authorList>
    </citation>
    <scope>NUCLEOTIDE SEQUENCE [LARGE SCALE GENOMIC DNA]</scope>
</reference>
<proteinExistence type="predicted"/>
<feature type="transmembrane region" description="Helical" evidence="1">
    <location>
        <begin position="269"/>
        <end position="288"/>
    </location>
</feature>